<evidence type="ECO:0000313" key="2">
    <source>
        <dbReference type="EMBL" id="GAU39365.1"/>
    </source>
</evidence>
<proteinExistence type="predicted"/>
<dbReference type="EMBL" id="DF973758">
    <property type="protein sequence ID" value="GAU39365.1"/>
    <property type="molecule type" value="Genomic_DNA"/>
</dbReference>
<feature type="region of interest" description="Disordered" evidence="1">
    <location>
        <begin position="1"/>
        <end position="25"/>
    </location>
</feature>
<name>A0A2Z6NU01_TRISU</name>
<protein>
    <submittedName>
        <fullName evidence="2">Uncharacterized protein</fullName>
    </submittedName>
</protein>
<gene>
    <name evidence="2" type="ORF">TSUD_370230</name>
</gene>
<dbReference type="Proteomes" id="UP000242715">
    <property type="component" value="Unassembled WGS sequence"/>
</dbReference>
<organism evidence="2 3">
    <name type="scientific">Trifolium subterraneum</name>
    <name type="common">Subterranean clover</name>
    <dbReference type="NCBI Taxonomy" id="3900"/>
    <lineage>
        <taxon>Eukaryota</taxon>
        <taxon>Viridiplantae</taxon>
        <taxon>Streptophyta</taxon>
        <taxon>Embryophyta</taxon>
        <taxon>Tracheophyta</taxon>
        <taxon>Spermatophyta</taxon>
        <taxon>Magnoliopsida</taxon>
        <taxon>eudicotyledons</taxon>
        <taxon>Gunneridae</taxon>
        <taxon>Pentapetalae</taxon>
        <taxon>rosids</taxon>
        <taxon>fabids</taxon>
        <taxon>Fabales</taxon>
        <taxon>Fabaceae</taxon>
        <taxon>Papilionoideae</taxon>
        <taxon>50 kb inversion clade</taxon>
        <taxon>NPAAA clade</taxon>
        <taxon>Hologalegina</taxon>
        <taxon>IRL clade</taxon>
        <taxon>Trifolieae</taxon>
        <taxon>Trifolium</taxon>
    </lineage>
</organism>
<evidence type="ECO:0000256" key="1">
    <source>
        <dbReference type="SAM" id="MobiDB-lite"/>
    </source>
</evidence>
<sequence>MVQDSLDFERGIEEDNEDFEEERVVEDSLDFERGIEEDNEDFEEEIMVQDSLDFERDIEEDNEIAMLDIDLNLPAHHDFDLNE</sequence>
<dbReference type="AlphaFoldDB" id="A0A2Z6NU01"/>
<feature type="compositionally biased region" description="Acidic residues" evidence="1">
    <location>
        <begin position="14"/>
        <end position="25"/>
    </location>
</feature>
<evidence type="ECO:0000313" key="3">
    <source>
        <dbReference type="Proteomes" id="UP000242715"/>
    </source>
</evidence>
<accession>A0A2Z6NU01</accession>
<reference evidence="3" key="1">
    <citation type="journal article" date="2017" name="Front. Plant Sci.">
        <title>Climate Clever Clovers: New Paradigm to Reduce the Environmental Footprint of Ruminants by Breeding Low Methanogenic Forages Utilizing Haplotype Variation.</title>
        <authorList>
            <person name="Kaur P."/>
            <person name="Appels R."/>
            <person name="Bayer P.E."/>
            <person name="Keeble-Gagnere G."/>
            <person name="Wang J."/>
            <person name="Hirakawa H."/>
            <person name="Shirasawa K."/>
            <person name="Vercoe P."/>
            <person name="Stefanova K."/>
            <person name="Durmic Z."/>
            <person name="Nichols P."/>
            <person name="Revell C."/>
            <person name="Isobe S.N."/>
            <person name="Edwards D."/>
            <person name="Erskine W."/>
        </authorList>
    </citation>
    <scope>NUCLEOTIDE SEQUENCE [LARGE SCALE GENOMIC DNA]</scope>
    <source>
        <strain evidence="3">cv. Daliak</strain>
    </source>
</reference>
<keyword evidence="3" id="KW-1185">Reference proteome</keyword>